<accession>A0A0G0ZAP2</accession>
<evidence type="ECO:0008006" key="4">
    <source>
        <dbReference type="Google" id="ProtNLM"/>
    </source>
</evidence>
<evidence type="ECO:0000256" key="1">
    <source>
        <dbReference type="SAM" id="Coils"/>
    </source>
</evidence>
<dbReference type="AlphaFoldDB" id="A0A0G0ZAP2"/>
<dbReference type="InterPro" id="IPR014717">
    <property type="entry name" value="Transl_elong_EF1B/ribsomal_bS6"/>
</dbReference>
<dbReference type="GO" id="GO:0043683">
    <property type="term" value="P:type IV pilus assembly"/>
    <property type="evidence" value="ECO:0007669"/>
    <property type="project" value="InterPro"/>
</dbReference>
<dbReference type="Pfam" id="PF04350">
    <property type="entry name" value="PilO"/>
    <property type="match status" value="1"/>
</dbReference>
<feature type="coiled-coil region" evidence="1">
    <location>
        <begin position="39"/>
        <end position="66"/>
    </location>
</feature>
<evidence type="ECO:0000313" key="3">
    <source>
        <dbReference type="Proteomes" id="UP000034036"/>
    </source>
</evidence>
<comment type="caution">
    <text evidence="2">The sequence shown here is derived from an EMBL/GenBank/DDBJ whole genome shotgun (WGS) entry which is preliminary data.</text>
</comment>
<dbReference type="Proteomes" id="UP000034036">
    <property type="component" value="Unassembled WGS sequence"/>
</dbReference>
<dbReference type="Gene3D" id="3.30.70.60">
    <property type="match status" value="1"/>
</dbReference>
<dbReference type="STRING" id="1618659.UV11_C0040G0003"/>
<sequence>MNKNILGILFLLSALAITMVWTKPMWEELKIKKEDKFALEATRKRFEELSKKLEELRIKYASISDKDKKNLREMMPSKVDYPIFLMNLDSIASASNTRIKQISIQDTKTVSSSQPENKAASSAFEPVPLSFSVSASYDTFKNFLSDLEKNRRLIDVDSISFSSSDKKDAKEQVYNFSIKANIYWKKP</sequence>
<name>A0A0G0ZAP2_9BACT</name>
<gene>
    <name evidence="2" type="ORF">UV11_C0040G0003</name>
</gene>
<organism evidence="2 3">
    <name type="scientific">Candidatus Giovannonibacteria bacterium GW2011_GWF2_42_19</name>
    <dbReference type="NCBI Taxonomy" id="1618659"/>
    <lineage>
        <taxon>Bacteria</taxon>
        <taxon>Candidatus Giovannoniibacteriota</taxon>
    </lineage>
</organism>
<keyword evidence="1" id="KW-0175">Coiled coil</keyword>
<dbReference type="EMBL" id="LCDF01000040">
    <property type="protein sequence ID" value="KKS45775.1"/>
    <property type="molecule type" value="Genomic_DNA"/>
</dbReference>
<dbReference type="InterPro" id="IPR007445">
    <property type="entry name" value="PilO"/>
</dbReference>
<dbReference type="GO" id="GO:0043107">
    <property type="term" value="P:type IV pilus-dependent motility"/>
    <property type="evidence" value="ECO:0007669"/>
    <property type="project" value="InterPro"/>
</dbReference>
<reference evidence="2 3" key="1">
    <citation type="journal article" date="2015" name="Nature">
        <title>rRNA introns, odd ribosomes, and small enigmatic genomes across a large radiation of phyla.</title>
        <authorList>
            <person name="Brown C.T."/>
            <person name="Hug L.A."/>
            <person name="Thomas B.C."/>
            <person name="Sharon I."/>
            <person name="Castelle C.J."/>
            <person name="Singh A."/>
            <person name="Wilkins M.J."/>
            <person name="Williams K.H."/>
            <person name="Banfield J.F."/>
        </authorList>
    </citation>
    <scope>NUCLEOTIDE SEQUENCE [LARGE SCALE GENOMIC DNA]</scope>
</reference>
<protein>
    <recommendedName>
        <fullName evidence="4">Pilus assembly protein, PilO</fullName>
    </recommendedName>
</protein>
<evidence type="ECO:0000313" key="2">
    <source>
        <dbReference type="EMBL" id="KKS45775.1"/>
    </source>
</evidence>
<proteinExistence type="predicted"/>